<dbReference type="InterPro" id="IPR011697">
    <property type="entry name" value="Peptidase_C26"/>
</dbReference>
<sequence length="249" mass="27342">MVAQINEELAPVVYVNTWRKTMDITPYGMFDIDASMTDYVTRTQNAGAIVLQVPRDVPDRAPQILAGADALVIIGGEDVDPSFYGQEPAGSKSTNAEADAFDLALIHEAKRRNLPVFAICRGHQLLNVAFGGTLHQDIAQEPVKHTPGPALPGESPVAEHDIEIAPDSRFIGAVLGETARTNSIHHQSVDRCAPGFRVVATAPDGIVEAIEPETGDWLALSVQWHPEKMAEHQRLFDWFVARVRERPRR</sequence>
<dbReference type="Gene3D" id="3.40.50.880">
    <property type="match status" value="1"/>
</dbReference>
<dbReference type="Proteomes" id="UP001597181">
    <property type="component" value="Unassembled WGS sequence"/>
</dbReference>
<gene>
    <name evidence="1" type="ORF">ACFQ3U_07135</name>
</gene>
<name>A0ABW3TM85_9MICO</name>
<dbReference type="PANTHER" id="PTHR43235">
    <property type="entry name" value="GLUTAMINE AMIDOTRANSFERASE PB2B2.05-RELATED"/>
    <property type="match status" value="1"/>
</dbReference>
<accession>A0ABW3TM85</accession>
<evidence type="ECO:0000313" key="1">
    <source>
        <dbReference type="EMBL" id="MFD1201660.1"/>
    </source>
</evidence>
<dbReference type="PANTHER" id="PTHR43235:SF1">
    <property type="entry name" value="GLUTAMINE AMIDOTRANSFERASE PB2B2.05-RELATED"/>
    <property type="match status" value="1"/>
</dbReference>
<keyword evidence="1" id="KW-0378">Hydrolase</keyword>
<dbReference type="PROSITE" id="PS51273">
    <property type="entry name" value="GATASE_TYPE_1"/>
    <property type="match status" value="1"/>
</dbReference>
<reference evidence="2" key="1">
    <citation type="journal article" date="2019" name="Int. J. Syst. Evol. Microbiol.">
        <title>The Global Catalogue of Microorganisms (GCM) 10K type strain sequencing project: providing services to taxonomists for standard genome sequencing and annotation.</title>
        <authorList>
            <consortium name="The Broad Institute Genomics Platform"/>
            <consortium name="The Broad Institute Genome Sequencing Center for Infectious Disease"/>
            <person name="Wu L."/>
            <person name="Ma J."/>
        </authorList>
    </citation>
    <scope>NUCLEOTIDE SEQUENCE [LARGE SCALE GENOMIC DNA]</scope>
    <source>
        <strain evidence="2">CCUG 50213</strain>
    </source>
</reference>
<dbReference type="CDD" id="cd01745">
    <property type="entry name" value="GATase1_2"/>
    <property type="match status" value="1"/>
</dbReference>
<dbReference type="Pfam" id="PF07722">
    <property type="entry name" value="Peptidase_C26"/>
    <property type="match status" value="1"/>
</dbReference>
<protein>
    <submittedName>
        <fullName evidence="1">Gamma-glutamyl-gamma-aminobutyrate hydrolase family protein</fullName>
    </submittedName>
</protein>
<comment type="caution">
    <text evidence="1">The sequence shown here is derived from an EMBL/GenBank/DDBJ whole genome shotgun (WGS) entry which is preliminary data.</text>
</comment>
<dbReference type="EMBL" id="JBHTLY010000002">
    <property type="protein sequence ID" value="MFD1201660.1"/>
    <property type="molecule type" value="Genomic_DNA"/>
</dbReference>
<dbReference type="InterPro" id="IPR029062">
    <property type="entry name" value="Class_I_gatase-like"/>
</dbReference>
<evidence type="ECO:0000313" key="2">
    <source>
        <dbReference type="Proteomes" id="UP001597181"/>
    </source>
</evidence>
<keyword evidence="2" id="KW-1185">Reference proteome</keyword>
<dbReference type="GO" id="GO:0016787">
    <property type="term" value="F:hydrolase activity"/>
    <property type="evidence" value="ECO:0007669"/>
    <property type="project" value="UniProtKB-KW"/>
</dbReference>
<proteinExistence type="predicted"/>
<dbReference type="InterPro" id="IPR044668">
    <property type="entry name" value="PuuD-like"/>
</dbReference>
<organism evidence="1 2">
    <name type="scientific">Leucobacter albus</name>
    <dbReference type="NCBI Taxonomy" id="272210"/>
    <lineage>
        <taxon>Bacteria</taxon>
        <taxon>Bacillati</taxon>
        <taxon>Actinomycetota</taxon>
        <taxon>Actinomycetes</taxon>
        <taxon>Micrococcales</taxon>
        <taxon>Microbacteriaceae</taxon>
        <taxon>Leucobacter</taxon>
    </lineage>
</organism>
<dbReference type="SUPFAM" id="SSF52317">
    <property type="entry name" value="Class I glutamine amidotransferase-like"/>
    <property type="match status" value="1"/>
</dbReference>
<dbReference type="RefSeq" id="WP_343957801.1">
    <property type="nucleotide sequence ID" value="NZ_BAAAKZ010000002.1"/>
</dbReference>